<evidence type="ECO:0000313" key="4">
    <source>
        <dbReference type="Proteomes" id="UP000029661"/>
    </source>
</evidence>
<evidence type="ECO:0000313" key="1">
    <source>
        <dbReference type="EMBL" id="AIS32072.1"/>
    </source>
</evidence>
<dbReference type="KEGG" id="mfc:BRM9_1257"/>
<dbReference type="GeneID" id="26739306"/>
<name>A0A089ZDG5_METFO</name>
<protein>
    <submittedName>
        <fullName evidence="1">Uncharacterized protein</fullName>
    </submittedName>
</protein>
<dbReference type="EMBL" id="CP006933">
    <property type="protein sequence ID" value="AIS32072.1"/>
    <property type="molecule type" value="Genomic_DNA"/>
</dbReference>
<evidence type="ECO:0000313" key="5">
    <source>
        <dbReference type="Proteomes" id="UP000062768"/>
    </source>
</evidence>
<evidence type="ECO:0000313" key="3">
    <source>
        <dbReference type="EMBL" id="MBF4474495.1"/>
    </source>
</evidence>
<dbReference type="AlphaFoldDB" id="A0A089ZDG5"/>
<reference evidence="3" key="3">
    <citation type="submission" date="2020-10" db="EMBL/GenBank/DDBJ databases">
        <title>Dehalococcoides mccartyi of a TCE/Cr reducing biochatode.</title>
        <authorList>
            <person name="Matturro B."/>
        </authorList>
    </citation>
    <scope>NUCLEOTIDE SEQUENCE</scope>
    <source>
        <strain evidence="3">Bin2</strain>
    </source>
</reference>
<dbReference type="RefSeq" id="WP_048085176.1">
    <property type="nucleotide sequence ID" value="NZ_CALCVY010000135.1"/>
</dbReference>
<reference evidence="2" key="2">
    <citation type="submission" date="2014-09" db="EMBL/GenBank/DDBJ databases">
        <authorList>
            <person name="Bishop-Lilly K.A."/>
            <person name="Broomall S.M."/>
            <person name="Chain P.S."/>
            <person name="Chertkov O."/>
            <person name="Coyne S.R."/>
            <person name="Daligault H.E."/>
            <person name="Davenport K.W."/>
            <person name="Erkkila T."/>
            <person name="Frey K.G."/>
            <person name="Gibbons H.S."/>
            <person name="Gu W."/>
            <person name="Jaissle J."/>
            <person name="Johnson S.L."/>
            <person name="Koroleva G.I."/>
            <person name="Ladner J.T."/>
            <person name="Lo C.-C."/>
            <person name="Minogue T.D."/>
            <person name="Munk C."/>
            <person name="Palacios G.F."/>
            <person name="Redden C.L."/>
            <person name="Rosenzweig C.N."/>
            <person name="Scholz M.B."/>
            <person name="Teshima H."/>
            <person name="Xu Y."/>
        </authorList>
    </citation>
    <scope>NUCLEOTIDE SEQUENCE</scope>
    <source>
        <strain evidence="2">Mb9</strain>
    </source>
</reference>
<reference evidence="1" key="1">
    <citation type="submission" date="2013-12" db="EMBL/GenBank/DDBJ databases">
        <title>The complete genome sequence of Methanobacterium sp. BRM9.</title>
        <authorList>
            <consortium name="Pastoral Greenhouse Gas Research Consortium"/>
            <person name="Kelly W.J."/>
            <person name="Leahy S.C."/>
            <person name="Perry R."/>
            <person name="Li D."/>
            <person name="Altermann E."/>
            <person name="Lambie S.C."/>
            <person name="Attwood G.T."/>
        </authorList>
    </citation>
    <scope>NUCLEOTIDE SEQUENCE [LARGE SCALE GENOMIC DNA]</scope>
    <source>
        <strain evidence="1">BRM9</strain>
    </source>
</reference>
<dbReference type="Proteomes" id="UP000029661">
    <property type="component" value="Chromosome"/>
</dbReference>
<evidence type="ECO:0000313" key="2">
    <source>
        <dbReference type="EMBL" id="CEL24696.1"/>
    </source>
</evidence>
<dbReference type="PATRIC" id="fig|2162.10.peg.1104"/>
<organism evidence="1 4">
    <name type="scientific">Methanobacterium formicicum</name>
    <dbReference type="NCBI Taxonomy" id="2162"/>
    <lineage>
        <taxon>Archaea</taxon>
        <taxon>Methanobacteriati</taxon>
        <taxon>Methanobacteriota</taxon>
        <taxon>Methanomada group</taxon>
        <taxon>Methanobacteria</taxon>
        <taxon>Methanobacteriales</taxon>
        <taxon>Methanobacteriaceae</taxon>
        <taxon>Methanobacterium</taxon>
    </lineage>
</organism>
<dbReference type="STRING" id="2162.BRM9_1257"/>
<keyword evidence="5" id="KW-1185">Reference proteome</keyword>
<dbReference type="Proteomes" id="UP000062768">
    <property type="component" value="Chromosome I"/>
</dbReference>
<dbReference type="EMBL" id="JADIIL010000014">
    <property type="protein sequence ID" value="MBF4474495.1"/>
    <property type="molecule type" value="Genomic_DNA"/>
</dbReference>
<dbReference type="OrthoDB" id="80401at2157"/>
<gene>
    <name evidence="1" type="ORF">BRM9_1257</name>
    <name evidence="3" type="ORF">ISP06_03355</name>
    <name evidence="2" type="ORF">MB9_1057</name>
</gene>
<sequence length="230" mass="25508">MKWSLIAIAILVVIVGYSVVTVSSGPLAPLGRISFVKVGNPDFYPGHPHSELLVQYAKEKNSNCALICHFAGSSNYRSYQDGDVFIIELGLIDTQGTGAADPTNYGDSIKLALFGAPDDRYKYKSDGIVFDTYDEAMNHVYTLAKEHNQTGPLPIAWHGNARQGNAVLIQGCGFPLYFHVLQKTYGMVPAYLYTLNGMIFPHMNNPYRNFELGHATELQQLYNEGELDYT</sequence>
<proteinExistence type="predicted"/>
<accession>A0A089ZDG5</accession>
<dbReference type="Proteomes" id="UP000606900">
    <property type="component" value="Unassembled WGS sequence"/>
</dbReference>
<dbReference type="EMBL" id="LN734822">
    <property type="protein sequence ID" value="CEL24696.1"/>
    <property type="molecule type" value="Genomic_DNA"/>
</dbReference>